<evidence type="ECO:0000256" key="1">
    <source>
        <dbReference type="SAM" id="MobiDB-lite"/>
    </source>
</evidence>
<sequence>MRQMLKICESTQVTTRTATLYHLTLVILQVGCGYPRLIPNNTRTGEVPDRDGGLFHKMDRGETGCHDLGRKNQTLLLEEDNLSVRLAGQNSLRQRDTVRLPLKIKQQFTSMEHPQSNGHAEVANKVILRGLRKRLEEAKERWSYHTTPHSSTNETPFRLTFGTEAVIPVEIKESSLRTALFQPGENEEELRVNLDLLKEARKVAQIREYTIKARAAKQQSKRLSPQQFKSRTWS</sequence>
<comment type="caution">
    <text evidence="2">The sequence shown here is derived from an EMBL/GenBank/DDBJ whole genome shotgun (WGS) entry which is preliminary data.</text>
</comment>
<dbReference type="EMBL" id="QJKJ01006798">
    <property type="protein sequence ID" value="RDX85432.1"/>
    <property type="molecule type" value="Genomic_DNA"/>
</dbReference>
<gene>
    <name evidence="2" type="ORF">CR513_33377</name>
</gene>
<evidence type="ECO:0000313" key="2">
    <source>
        <dbReference type="EMBL" id="RDX85432.1"/>
    </source>
</evidence>
<accession>A0A371G4E8</accession>
<reference evidence="2" key="1">
    <citation type="submission" date="2018-05" db="EMBL/GenBank/DDBJ databases">
        <title>Draft genome of Mucuna pruriens seed.</title>
        <authorList>
            <person name="Nnadi N.E."/>
            <person name="Vos R."/>
            <person name="Hasami M.H."/>
            <person name="Devisetty U.K."/>
            <person name="Aguiy J.C."/>
        </authorList>
    </citation>
    <scope>NUCLEOTIDE SEQUENCE [LARGE SCALE GENOMIC DNA]</scope>
    <source>
        <strain evidence="2">JCA_2017</strain>
    </source>
</reference>
<dbReference type="OrthoDB" id="1739513at2759"/>
<dbReference type="InterPro" id="IPR012337">
    <property type="entry name" value="RNaseH-like_sf"/>
</dbReference>
<feature type="region of interest" description="Disordered" evidence="1">
    <location>
        <begin position="215"/>
        <end position="234"/>
    </location>
</feature>
<evidence type="ECO:0008006" key="4">
    <source>
        <dbReference type="Google" id="ProtNLM"/>
    </source>
</evidence>
<dbReference type="AlphaFoldDB" id="A0A371G4E8"/>
<dbReference type="PANTHER" id="PTHR48475:SF2">
    <property type="entry name" value="RIBONUCLEASE H"/>
    <property type="match status" value="1"/>
</dbReference>
<dbReference type="InterPro" id="IPR036397">
    <property type="entry name" value="RNaseH_sf"/>
</dbReference>
<keyword evidence="3" id="KW-1185">Reference proteome</keyword>
<dbReference type="PANTHER" id="PTHR48475">
    <property type="entry name" value="RIBONUCLEASE H"/>
    <property type="match status" value="1"/>
</dbReference>
<dbReference type="SUPFAM" id="SSF53098">
    <property type="entry name" value="Ribonuclease H-like"/>
    <property type="match status" value="1"/>
</dbReference>
<protein>
    <recommendedName>
        <fullName evidence="4">Integrase catalytic domain-containing protein</fullName>
    </recommendedName>
</protein>
<feature type="non-terminal residue" evidence="2">
    <location>
        <position position="1"/>
    </location>
</feature>
<dbReference type="Proteomes" id="UP000257109">
    <property type="component" value="Unassembled WGS sequence"/>
</dbReference>
<feature type="compositionally biased region" description="Polar residues" evidence="1">
    <location>
        <begin position="217"/>
        <end position="234"/>
    </location>
</feature>
<evidence type="ECO:0000313" key="3">
    <source>
        <dbReference type="Proteomes" id="UP000257109"/>
    </source>
</evidence>
<dbReference type="Gene3D" id="3.30.420.10">
    <property type="entry name" value="Ribonuclease H-like superfamily/Ribonuclease H"/>
    <property type="match status" value="1"/>
</dbReference>
<dbReference type="GO" id="GO:0003676">
    <property type="term" value="F:nucleic acid binding"/>
    <property type="evidence" value="ECO:0007669"/>
    <property type="project" value="InterPro"/>
</dbReference>
<organism evidence="2 3">
    <name type="scientific">Mucuna pruriens</name>
    <name type="common">Velvet bean</name>
    <name type="synonym">Dolichos pruriens</name>
    <dbReference type="NCBI Taxonomy" id="157652"/>
    <lineage>
        <taxon>Eukaryota</taxon>
        <taxon>Viridiplantae</taxon>
        <taxon>Streptophyta</taxon>
        <taxon>Embryophyta</taxon>
        <taxon>Tracheophyta</taxon>
        <taxon>Spermatophyta</taxon>
        <taxon>Magnoliopsida</taxon>
        <taxon>eudicotyledons</taxon>
        <taxon>Gunneridae</taxon>
        <taxon>Pentapetalae</taxon>
        <taxon>rosids</taxon>
        <taxon>fabids</taxon>
        <taxon>Fabales</taxon>
        <taxon>Fabaceae</taxon>
        <taxon>Papilionoideae</taxon>
        <taxon>50 kb inversion clade</taxon>
        <taxon>NPAAA clade</taxon>
        <taxon>indigoferoid/millettioid clade</taxon>
        <taxon>Phaseoleae</taxon>
        <taxon>Mucuna</taxon>
    </lineage>
</organism>
<name>A0A371G4E8_MUCPR</name>
<proteinExistence type="predicted"/>